<protein>
    <submittedName>
        <fullName evidence="2">Tetratricopeptide repeat protein</fullName>
    </submittedName>
</protein>
<dbReference type="Pfam" id="PF13374">
    <property type="entry name" value="TPR_10"/>
    <property type="match status" value="2"/>
</dbReference>
<gene>
    <name evidence="2" type="ORF">KGQ19_02705</name>
</gene>
<dbReference type="InterPro" id="IPR056681">
    <property type="entry name" value="DUF7779"/>
</dbReference>
<keyword evidence="3" id="KW-1185">Reference proteome</keyword>
<evidence type="ECO:0000313" key="2">
    <source>
        <dbReference type="EMBL" id="MBS2545772.1"/>
    </source>
</evidence>
<organism evidence="2 3">
    <name type="scientific">Catenulispora pinistramenti</name>
    <dbReference type="NCBI Taxonomy" id="2705254"/>
    <lineage>
        <taxon>Bacteria</taxon>
        <taxon>Bacillati</taxon>
        <taxon>Actinomycetota</taxon>
        <taxon>Actinomycetes</taxon>
        <taxon>Catenulisporales</taxon>
        <taxon>Catenulisporaceae</taxon>
        <taxon>Catenulispora</taxon>
    </lineage>
</organism>
<dbReference type="PANTHER" id="PTHR46082">
    <property type="entry name" value="ATP/GTP-BINDING PROTEIN-RELATED"/>
    <property type="match status" value="1"/>
</dbReference>
<dbReference type="SUPFAM" id="SSF48452">
    <property type="entry name" value="TPR-like"/>
    <property type="match status" value="3"/>
</dbReference>
<comment type="caution">
    <text evidence="2">The sequence shown here is derived from an EMBL/GenBank/DDBJ whole genome shotgun (WGS) entry which is preliminary data.</text>
</comment>
<dbReference type="Gene3D" id="3.40.50.300">
    <property type="entry name" value="P-loop containing nucleotide triphosphate hydrolases"/>
    <property type="match status" value="2"/>
</dbReference>
<feature type="domain" description="DUF7779" evidence="1">
    <location>
        <begin position="751"/>
        <end position="840"/>
    </location>
</feature>
<dbReference type="SUPFAM" id="SSF52540">
    <property type="entry name" value="P-loop containing nucleoside triphosphate hydrolases"/>
    <property type="match status" value="2"/>
</dbReference>
<sequence>MSSDPDGTVITFYSYKGGTGRTMALANVAWILAASGRRVLAVDWDLDSPGLHRFYHPFLPPSALQSTGGVIDLIVDYAWQVHQHREDRPTDWHRQAAEVERHTVAVDWPFPGEGALDFLPAGRQNRDYASAMAPRGWDDFYEEMGGGLFFQAMREGMKAAYDYVLIDSRTGLSDIADICTLQLPDILVDCFVLSDQNIDGALSVAQRVREHSLDRPIRILPVPMRVDDGEKTKADAGRIVAASRFEGFPAGMDDERRSQYWAAVETPYRPFYAYEETLAVFGDAPGYPNSLLAAYERLTAEITVGRVTGLPAIEDSRRRQVLEGFTRRHATKVHPLIHYIAEDRMWADWVREILAQVDVSADLVSVGIPLANSAPKANADSAPGAGAPEADRQILAIASHAYLRSADAHTGLRRLEAAATSSDGSPTHRITAVRVADVRLPAQYEANAPIDLARLSEPEAVETLLRAVDRNAYAQWRARSPDALPSARAHGPRFPGIDPQAWNVRGRNATFTGRDEVLERVRDRLLCGSAAGSALPHALHGLGGVGKTQVALEYAHRFKGDYDLVWWLSADQPELIPAELARLARPLGLRGLRADSGIAETAAAVLEALRRGDPVRRWLLIYDNADEPGAVRPFLPESRHGHVLITSRNPAWAQETAPVEVEVFTRAESVEHLRRRVPGLAVEDADALAVALGDLPLAVEQAAAWLTETGTPVGEYLAELDRQASAVLALNQPGDYPVPVATTWTISFEALRDRSPAAVRLLQLCSFLAPEPVSMALLRSDQMIQALIPYDEALRDRMMIGRVVREVGRFALARVDAASNTLQVHRLVQSVIRARMSEEEQEQACHEVHRVLVGARPRAGDTDDPENWPRYDQIWAHLGPSRARMCAEGETLQLLIDRVRYLWKRGELGAALAFAEELAAVWISRGRLPDKDPDLLSLRFHTANVLWSMGRFEDARQINAEVLRAQSAALGDGHRHTLMTAGGLAAALRGLGRFDEALAQDEQTYARFAENFGVDFPQALSSANNLAISYRLVGNFQRAAEIDREVFARRREVLGTEHPYTLSSAGSLARDMIDAGRFVEALKLLYATLETYREVLGDDFVETLRTAKSLAVALRKCGRFGEAQGLTEETYERYLQRFGPRHPDTRACALNRAADLAAQDRDEEAIPIIADCLAMYEQELGEQHPYTLVAVNNLAVYERATGNVARARTHAERTLAGFDSALGASHPFTLAAAANLANCLADSGDLATAISLEERVLAGSRERLGECHVYTLTAEANHAATLRLAGRSAEAEQMAARSLEQLGALLGEEHPVCARVRGGARIGRDLEAAAY</sequence>
<dbReference type="EMBL" id="JAAFYZ010000006">
    <property type="protein sequence ID" value="MBS2545772.1"/>
    <property type="molecule type" value="Genomic_DNA"/>
</dbReference>
<dbReference type="Pfam" id="PF25000">
    <property type="entry name" value="DUF7779"/>
    <property type="match status" value="1"/>
</dbReference>
<reference evidence="2 3" key="1">
    <citation type="submission" date="2020-02" db="EMBL/GenBank/DDBJ databases">
        <title>Acidophilic actinobacteria isolated from forest soil.</title>
        <authorList>
            <person name="Golinska P."/>
        </authorList>
    </citation>
    <scope>NUCLEOTIDE SEQUENCE [LARGE SCALE GENOMIC DNA]</scope>
    <source>
        <strain evidence="2 3">NL8</strain>
    </source>
</reference>
<dbReference type="Pfam" id="PF13424">
    <property type="entry name" value="TPR_12"/>
    <property type="match status" value="3"/>
</dbReference>
<dbReference type="Gene3D" id="1.25.40.10">
    <property type="entry name" value="Tetratricopeptide repeat domain"/>
    <property type="match status" value="3"/>
</dbReference>
<proteinExistence type="predicted"/>
<dbReference type="NCBIfam" id="NF047398">
    <property type="entry name" value="AAA_KGGVGR"/>
    <property type="match status" value="1"/>
</dbReference>
<dbReference type="Proteomes" id="UP000730482">
    <property type="component" value="Unassembled WGS sequence"/>
</dbReference>
<accession>A0ABS5KHF2</accession>
<dbReference type="InterPro" id="IPR011990">
    <property type="entry name" value="TPR-like_helical_dom_sf"/>
</dbReference>
<dbReference type="RefSeq" id="WP_212007429.1">
    <property type="nucleotide sequence ID" value="NZ_JAAFYZ010000006.1"/>
</dbReference>
<name>A0ABS5KHF2_9ACTN</name>
<evidence type="ECO:0000259" key="1">
    <source>
        <dbReference type="Pfam" id="PF25000"/>
    </source>
</evidence>
<dbReference type="NCBIfam" id="NF040586">
    <property type="entry name" value="FxSxx_TPR"/>
    <property type="match status" value="1"/>
</dbReference>
<evidence type="ECO:0000313" key="3">
    <source>
        <dbReference type="Proteomes" id="UP000730482"/>
    </source>
</evidence>
<dbReference type="InterPro" id="IPR027417">
    <property type="entry name" value="P-loop_NTPase"/>
</dbReference>
<dbReference type="PANTHER" id="PTHR46082:SF6">
    <property type="entry name" value="AAA+ ATPASE DOMAIN-CONTAINING PROTEIN-RELATED"/>
    <property type="match status" value="1"/>
</dbReference>
<dbReference type="InterPro" id="IPR053137">
    <property type="entry name" value="NLR-like"/>
</dbReference>